<protein>
    <submittedName>
        <fullName evidence="1">Uncharacterized protein</fullName>
    </submittedName>
</protein>
<gene>
    <name evidence="1" type="ORF">K437DRAFT_255973</name>
</gene>
<keyword evidence="2" id="KW-1185">Reference proteome</keyword>
<proteinExistence type="predicted"/>
<dbReference type="Proteomes" id="UP000027361">
    <property type="component" value="Unassembled WGS sequence"/>
</dbReference>
<accession>A0A066VZL7</accession>
<name>A0A066VZL7_TILAU</name>
<dbReference type="InParanoid" id="A0A066VZL7"/>
<comment type="caution">
    <text evidence="1">The sequence shown here is derived from an EMBL/GenBank/DDBJ whole genome shotgun (WGS) entry which is preliminary data.</text>
</comment>
<dbReference type="GeneID" id="25264296"/>
<dbReference type="EMBL" id="JMSN01000031">
    <property type="protein sequence ID" value="KDN47177.1"/>
    <property type="molecule type" value="Genomic_DNA"/>
</dbReference>
<sequence>MPFRGPGLEVSSLSVSSAAFVSHSNPPVLEAGYADSTQPSRPARRILLRLLQCAVGLGALETIVPLAHFAAFRAVPCSAERAVDCLVWYPPLLHVMEMIAA</sequence>
<dbReference type="AlphaFoldDB" id="A0A066VZL7"/>
<evidence type="ECO:0000313" key="1">
    <source>
        <dbReference type="EMBL" id="KDN47177.1"/>
    </source>
</evidence>
<evidence type="ECO:0000313" key="2">
    <source>
        <dbReference type="Proteomes" id="UP000027361"/>
    </source>
</evidence>
<organism evidence="1 2">
    <name type="scientific">Tilletiaria anomala (strain ATCC 24038 / CBS 436.72 / UBC 951)</name>
    <dbReference type="NCBI Taxonomy" id="1037660"/>
    <lineage>
        <taxon>Eukaryota</taxon>
        <taxon>Fungi</taxon>
        <taxon>Dikarya</taxon>
        <taxon>Basidiomycota</taxon>
        <taxon>Ustilaginomycotina</taxon>
        <taxon>Exobasidiomycetes</taxon>
        <taxon>Georgefischeriales</taxon>
        <taxon>Tilletiariaceae</taxon>
        <taxon>Tilletiaria</taxon>
    </lineage>
</organism>
<dbReference type="HOGENOM" id="CLU_2293638_0_0_1"/>
<reference evidence="1 2" key="1">
    <citation type="submission" date="2014-05" db="EMBL/GenBank/DDBJ databases">
        <title>Draft genome sequence of a rare smut relative, Tilletiaria anomala UBC 951.</title>
        <authorList>
            <consortium name="DOE Joint Genome Institute"/>
            <person name="Toome M."/>
            <person name="Kuo A."/>
            <person name="Henrissat B."/>
            <person name="Lipzen A."/>
            <person name="Tritt A."/>
            <person name="Yoshinaga Y."/>
            <person name="Zane M."/>
            <person name="Barry K."/>
            <person name="Grigoriev I.V."/>
            <person name="Spatafora J.W."/>
            <person name="Aimea M.C."/>
        </authorList>
    </citation>
    <scope>NUCLEOTIDE SEQUENCE [LARGE SCALE GENOMIC DNA]</scope>
    <source>
        <strain evidence="1 2">UBC 951</strain>
    </source>
</reference>
<dbReference type="RefSeq" id="XP_013243798.1">
    <property type="nucleotide sequence ID" value="XM_013388344.1"/>
</dbReference>